<evidence type="ECO:0000256" key="4">
    <source>
        <dbReference type="ARBA" id="ARBA00022729"/>
    </source>
</evidence>
<comment type="similarity">
    <text evidence="2">Belongs to the bacterial solute-binding protein 8 family.</text>
</comment>
<reference evidence="7" key="1">
    <citation type="submission" date="2023-06" db="EMBL/GenBank/DDBJ databases">
        <title>SYSU T00b26.</title>
        <authorList>
            <person name="Gao L."/>
            <person name="Fang B.-Z."/>
            <person name="Li W.-J."/>
        </authorList>
    </citation>
    <scope>NUCLEOTIDE SEQUENCE</scope>
    <source>
        <strain evidence="7">SYSU T00b26</strain>
    </source>
</reference>
<sequence>MHTSRLARSVALVAVASAALAACSSADADTAADATSAAAEAAQVTIATATGDVTLDADPQRVVVFEHGILDIIDTLGHGDSVVAIPHHALPSYLNGYTESTANGGTLFEPDYEAINAAEPDLIIVGGRSASTFDQMEEIAPTIDLSYDWGSEGYSTSLERNALAIGALFGEEDAAQTAVDELTAQGDAIAADAGNAGAGLVVLTTGGQVSAFGPSDEGRFDFAYGVLGLEAATDQGTIDEHGDSISYEFLADLDPSWLIVIDRDAAIGEEGESAQQLLDNDLVNGTTAAQEGRIVYVTPENWYLSMGGLTAMSTVYDEVATLVG</sequence>
<dbReference type="InterPro" id="IPR033870">
    <property type="entry name" value="FatB"/>
</dbReference>
<organism evidence="7 8">
    <name type="scientific">Demequina zhanjiangensis</name>
    <dbReference type="NCBI Taxonomy" id="3051659"/>
    <lineage>
        <taxon>Bacteria</taxon>
        <taxon>Bacillati</taxon>
        <taxon>Actinomycetota</taxon>
        <taxon>Actinomycetes</taxon>
        <taxon>Micrococcales</taxon>
        <taxon>Demequinaceae</taxon>
        <taxon>Demequina</taxon>
    </lineage>
</organism>
<dbReference type="InterPro" id="IPR051313">
    <property type="entry name" value="Bact_iron-sidero_bind"/>
</dbReference>
<keyword evidence="3" id="KW-0813">Transport</keyword>
<dbReference type="PROSITE" id="PS50983">
    <property type="entry name" value="FE_B12_PBP"/>
    <property type="match status" value="1"/>
</dbReference>
<evidence type="ECO:0000256" key="5">
    <source>
        <dbReference type="SAM" id="SignalP"/>
    </source>
</evidence>
<feature type="domain" description="Fe/B12 periplasmic-binding" evidence="6">
    <location>
        <begin position="61"/>
        <end position="324"/>
    </location>
</feature>
<comment type="caution">
    <text evidence="7">The sequence shown here is derived from an EMBL/GenBank/DDBJ whole genome shotgun (WGS) entry which is preliminary data.</text>
</comment>
<dbReference type="EMBL" id="JAUHPV010000002">
    <property type="protein sequence ID" value="MDN4472130.1"/>
    <property type="molecule type" value="Genomic_DNA"/>
</dbReference>
<feature type="chain" id="PRO_5045841639" evidence="5">
    <location>
        <begin position="22"/>
        <end position="324"/>
    </location>
</feature>
<name>A0ABT8FZ17_9MICO</name>
<dbReference type="Gene3D" id="3.40.50.1980">
    <property type="entry name" value="Nitrogenase molybdenum iron protein domain"/>
    <property type="match status" value="2"/>
</dbReference>
<evidence type="ECO:0000313" key="7">
    <source>
        <dbReference type="EMBL" id="MDN4472130.1"/>
    </source>
</evidence>
<feature type="signal peptide" evidence="5">
    <location>
        <begin position="1"/>
        <end position="21"/>
    </location>
</feature>
<dbReference type="SUPFAM" id="SSF53807">
    <property type="entry name" value="Helical backbone' metal receptor"/>
    <property type="match status" value="1"/>
</dbReference>
<dbReference type="PANTHER" id="PTHR30532">
    <property type="entry name" value="IRON III DICITRATE-BINDING PERIPLASMIC PROTEIN"/>
    <property type="match status" value="1"/>
</dbReference>
<keyword evidence="8" id="KW-1185">Reference proteome</keyword>
<comment type="subcellular location">
    <subcellularLocation>
        <location evidence="1">Cell envelope</location>
    </subcellularLocation>
</comment>
<dbReference type="PROSITE" id="PS51257">
    <property type="entry name" value="PROKAR_LIPOPROTEIN"/>
    <property type="match status" value="1"/>
</dbReference>
<evidence type="ECO:0000256" key="3">
    <source>
        <dbReference type="ARBA" id="ARBA00022448"/>
    </source>
</evidence>
<evidence type="ECO:0000256" key="2">
    <source>
        <dbReference type="ARBA" id="ARBA00008814"/>
    </source>
</evidence>
<dbReference type="Pfam" id="PF01497">
    <property type="entry name" value="Peripla_BP_2"/>
    <property type="match status" value="1"/>
</dbReference>
<protein>
    <submittedName>
        <fullName evidence="7">ABC transporter substrate-binding protein</fullName>
    </submittedName>
</protein>
<dbReference type="Proteomes" id="UP001172738">
    <property type="component" value="Unassembled WGS sequence"/>
</dbReference>
<evidence type="ECO:0000259" key="6">
    <source>
        <dbReference type="PROSITE" id="PS50983"/>
    </source>
</evidence>
<dbReference type="InterPro" id="IPR002491">
    <property type="entry name" value="ABC_transptr_periplasmic_BD"/>
</dbReference>
<proteinExistence type="inferred from homology"/>
<dbReference type="RefSeq" id="WP_301126450.1">
    <property type="nucleotide sequence ID" value="NZ_JAUHPV010000002.1"/>
</dbReference>
<dbReference type="CDD" id="cd01140">
    <property type="entry name" value="FatB"/>
    <property type="match status" value="1"/>
</dbReference>
<accession>A0ABT8FZ17</accession>
<keyword evidence="4 5" id="KW-0732">Signal</keyword>
<evidence type="ECO:0000313" key="8">
    <source>
        <dbReference type="Proteomes" id="UP001172738"/>
    </source>
</evidence>
<gene>
    <name evidence="7" type="ORF">QQX04_03870</name>
</gene>
<evidence type="ECO:0000256" key="1">
    <source>
        <dbReference type="ARBA" id="ARBA00004196"/>
    </source>
</evidence>
<dbReference type="PANTHER" id="PTHR30532:SF28">
    <property type="entry name" value="PETROBACTIN-BINDING PROTEIN YCLQ"/>
    <property type="match status" value="1"/>
</dbReference>